<evidence type="ECO:0000256" key="1">
    <source>
        <dbReference type="ARBA" id="ARBA00022468"/>
    </source>
</evidence>
<dbReference type="PANTHER" id="PTHR22957">
    <property type="entry name" value="TBC1 DOMAIN FAMILY MEMBER GTPASE-ACTIVATING PROTEIN"/>
    <property type="match status" value="1"/>
</dbReference>
<dbReference type="Pfam" id="PF00566">
    <property type="entry name" value="RabGAP-TBC"/>
    <property type="match status" value="1"/>
</dbReference>
<evidence type="ECO:0000313" key="4">
    <source>
        <dbReference type="EMBL" id="WFD43413.1"/>
    </source>
</evidence>
<organism evidence="4 5">
    <name type="scientific">Malassezia psittaci</name>
    <dbReference type="NCBI Taxonomy" id="1821823"/>
    <lineage>
        <taxon>Eukaryota</taxon>
        <taxon>Fungi</taxon>
        <taxon>Dikarya</taxon>
        <taxon>Basidiomycota</taxon>
        <taxon>Ustilaginomycotina</taxon>
        <taxon>Malasseziomycetes</taxon>
        <taxon>Malasseziales</taxon>
        <taxon>Malasseziaceae</taxon>
        <taxon>Malassezia</taxon>
    </lineage>
</organism>
<dbReference type="Gene3D" id="1.10.472.80">
    <property type="entry name" value="Ypt/Rab-GAP domain of gyp1p, domain 3"/>
    <property type="match status" value="1"/>
</dbReference>
<reference evidence="4" key="1">
    <citation type="submission" date="2023-02" db="EMBL/GenBank/DDBJ databases">
        <title>Mating type loci evolution in Malassezia.</title>
        <authorList>
            <person name="Coelho M.A."/>
        </authorList>
    </citation>
    <scope>NUCLEOTIDE SEQUENCE</scope>
    <source>
        <strain evidence="4">CBS 14136</strain>
    </source>
</reference>
<dbReference type="GO" id="GO:0005096">
    <property type="term" value="F:GTPase activator activity"/>
    <property type="evidence" value="ECO:0007669"/>
    <property type="project" value="UniProtKB-KW"/>
</dbReference>
<feature type="domain" description="Rab-GAP TBC" evidence="3">
    <location>
        <begin position="9"/>
        <end position="268"/>
    </location>
</feature>
<gene>
    <name evidence="4" type="ORF">MPSI1_002074</name>
</gene>
<keyword evidence="1" id="KW-0343">GTPase activation</keyword>
<protein>
    <recommendedName>
        <fullName evidence="3">Rab-GAP TBC domain-containing protein</fullName>
    </recommendedName>
</protein>
<accession>A0AAF0F608</accession>
<dbReference type="SMART" id="SM00164">
    <property type="entry name" value="TBC"/>
    <property type="match status" value="1"/>
</dbReference>
<dbReference type="Proteomes" id="UP001214628">
    <property type="component" value="Chromosome 2"/>
</dbReference>
<evidence type="ECO:0000313" key="5">
    <source>
        <dbReference type="Proteomes" id="UP001214628"/>
    </source>
</evidence>
<proteinExistence type="predicted"/>
<dbReference type="AlphaFoldDB" id="A0AAF0F608"/>
<keyword evidence="5" id="KW-1185">Reference proteome</keyword>
<dbReference type="InterPro" id="IPR035969">
    <property type="entry name" value="Rab-GAP_TBC_sf"/>
</dbReference>
<evidence type="ECO:0000256" key="2">
    <source>
        <dbReference type="SAM" id="MobiDB-lite"/>
    </source>
</evidence>
<dbReference type="PROSITE" id="PS50086">
    <property type="entry name" value="TBC_RABGAP"/>
    <property type="match status" value="1"/>
</dbReference>
<evidence type="ECO:0000259" key="3">
    <source>
        <dbReference type="PROSITE" id="PS50086"/>
    </source>
</evidence>
<name>A0AAF0F608_9BASI</name>
<sequence>MADNVGKRDIQGPLYSMVWRVYLQDWPIDHPKVWISLAETQRRAYQHLCKRIHGDMKSPPSESMEDPLQSDSSSAWTRYREKMRMQDQIQLDVDRLVDLNETDREALKRLLFVWSCINMETGYRQGMHEIARFLWVLRKSDNLATSTNEQHPHEIDSQDLEKDTLFMQSFSRDEIRQLLSTEEVEADTFYLASSLFQRLAPFYTATRATSPALLRAILHRVDCKFSQHLLDLQIDWQPILLKWHRLLFLHVFAEEDIKRLWHECFRIDSKLELIPYVSLVIVLSMRERLMNSSYTDAMQMLMHQVSICVSIEDLVAHSEALRAAPTPETASSITAVRQPNLSADRGLVAKARERFQEIADSNAHRLALNLMHRSLLSTRTTQPPEWSPRTEDRLHSDRTDKDTQRRRAMLSLDQTNK</sequence>
<feature type="region of interest" description="Disordered" evidence="2">
    <location>
        <begin position="378"/>
        <end position="417"/>
    </location>
</feature>
<feature type="compositionally biased region" description="Basic and acidic residues" evidence="2">
    <location>
        <begin position="388"/>
        <end position="405"/>
    </location>
</feature>
<dbReference type="SUPFAM" id="SSF47923">
    <property type="entry name" value="Ypt/Rab-GAP domain of gyp1p"/>
    <property type="match status" value="2"/>
</dbReference>
<dbReference type="PANTHER" id="PTHR22957:SF337">
    <property type="entry name" value="TBC1 DOMAIN FAMILY MEMBER 5"/>
    <property type="match status" value="1"/>
</dbReference>
<dbReference type="InterPro" id="IPR000195">
    <property type="entry name" value="Rab-GAP-TBC_dom"/>
</dbReference>
<dbReference type="EMBL" id="CP118376">
    <property type="protein sequence ID" value="WFD43413.1"/>
    <property type="molecule type" value="Genomic_DNA"/>
</dbReference>
<dbReference type="Gene3D" id="1.10.8.270">
    <property type="entry name" value="putative rabgap domain of human tbc1 domain family member 14 like domains"/>
    <property type="match status" value="1"/>
</dbReference>